<evidence type="ECO:0000313" key="1">
    <source>
        <dbReference type="EMBL" id="PON94386.1"/>
    </source>
</evidence>
<dbReference type="AlphaFoldDB" id="A0A2P5F9E3"/>
<accession>A0A2P5F9E3</accession>
<sequence length="190" mass="21675">MCCTRIFHLLEDKASPFGADRSYRNQVIEKKTSSFGISRFGVISLGRMITCISIQEIMERLGAFVELADEKISGGAVSDLIILFKVHSLLTGFKDVKALCDLVMVELHEINRIEIGPRIRKQVKLDDLIIRMKVEIKLAKEDAHFAYENILEVSNEKFLSNLYSLQRSKDDLKASVEFMLAKLREFKCKA</sequence>
<name>A0A2P5F9E3_TREOI</name>
<evidence type="ECO:0000313" key="2">
    <source>
        <dbReference type="Proteomes" id="UP000237000"/>
    </source>
</evidence>
<dbReference type="OrthoDB" id="10331981at2759"/>
<proteinExistence type="predicted"/>
<gene>
    <name evidence="1" type="ORF">TorRG33x02_098600</name>
</gene>
<dbReference type="InParanoid" id="A0A2P5F9E3"/>
<protein>
    <submittedName>
        <fullName evidence="1">Uncharacterized protein</fullName>
    </submittedName>
</protein>
<organism evidence="1 2">
    <name type="scientific">Trema orientale</name>
    <name type="common">Charcoal tree</name>
    <name type="synonym">Celtis orientalis</name>
    <dbReference type="NCBI Taxonomy" id="63057"/>
    <lineage>
        <taxon>Eukaryota</taxon>
        <taxon>Viridiplantae</taxon>
        <taxon>Streptophyta</taxon>
        <taxon>Embryophyta</taxon>
        <taxon>Tracheophyta</taxon>
        <taxon>Spermatophyta</taxon>
        <taxon>Magnoliopsida</taxon>
        <taxon>eudicotyledons</taxon>
        <taxon>Gunneridae</taxon>
        <taxon>Pentapetalae</taxon>
        <taxon>rosids</taxon>
        <taxon>fabids</taxon>
        <taxon>Rosales</taxon>
        <taxon>Cannabaceae</taxon>
        <taxon>Trema</taxon>
    </lineage>
</organism>
<reference evidence="2" key="1">
    <citation type="submission" date="2016-06" db="EMBL/GenBank/DDBJ databases">
        <title>Parallel loss of symbiosis genes in relatives of nitrogen-fixing non-legume Parasponia.</title>
        <authorList>
            <person name="Van Velzen R."/>
            <person name="Holmer R."/>
            <person name="Bu F."/>
            <person name="Rutten L."/>
            <person name="Van Zeijl A."/>
            <person name="Liu W."/>
            <person name="Santuari L."/>
            <person name="Cao Q."/>
            <person name="Sharma T."/>
            <person name="Shen D."/>
            <person name="Roswanjaya Y."/>
            <person name="Wardhani T."/>
            <person name="Kalhor M.S."/>
            <person name="Jansen J."/>
            <person name="Van den Hoogen J."/>
            <person name="Gungor B."/>
            <person name="Hartog M."/>
            <person name="Hontelez J."/>
            <person name="Verver J."/>
            <person name="Yang W.-C."/>
            <person name="Schijlen E."/>
            <person name="Repin R."/>
            <person name="Schilthuizen M."/>
            <person name="Schranz E."/>
            <person name="Heidstra R."/>
            <person name="Miyata K."/>
            <person name="Fedorova E."/>
            <person name="Kohlen W."/>
            <person name="Bisseling T."/>
            <person name="Smit S."/>
            <person name="Geurts R."/>
        </authorList>
    </citation>
    <scope>NUCLEOTIDE SEQUENCE [LARGE SCALE GENOMIC DNA]</scope>
    <source>
        <strain evidence="2">cv. RG33-2</strain>
    </source>
</reference>
<dbReference type="EMBL" id="JXTC01000052">
    <property type="protein sequence ID" value="PON94386.1"/>
    <property type="molecule type" value="Genomic_DNA"/>
</dbReference>
<keyword evidence="2" id="KW-1185">Reference proteome</keyword>
<dbReference type="Proteomes" id="UP000237000">
    <property type="component" value="Unassembled WGS sequence"/>
</dbReference>
<comment type="caution">
    <text evidence="1">The sequence shown here is derived from an EMBL/GenBank/DDBJ whole genome shotgun (WGS) entry which is preliminary data.</text>
</comment>